<dbReference type="Proteomes" id="UP001151532">
    <property type="component" value="Chromosome 9"/>
</dbReference>
<evidence type="ECO:0000313" key="2">
    <source>
        <dbReference type="EMBL" id="KAJ6691935.1"/>
    </source>
</evidence>
<evidence type="ECO:0000256" key="1">
    <source>
        <dbReference type="SAM" id="MobiDB-lite"/>
    </source>
</evidence>
<dbReference type="EMBL" id="JAPFFK010000018">
    <property type="protein sequence ID" value="KAJ6691935.1"/>
    <property type="molecule type" value="Genomic_DNA"/>
</dbReference>
<feature type="compositionally biased region" description="Basic and acidic residues" evidence="1">
    <location>
        <begin position="59"/>
        <end position="71"/>
    </location>
</feature>
<keyword evidence="3" id="KW-1185">Reference proteome</keyword>
<protein>
    <submittedName>
        <fullName evidence="2">Uncharacterized protein</fullName>
    </submittedName>
</protein>
<organism evidence="2 3">
    <name type="scientific">Salix purpurea</name>
    <name type="common">Purple osier willow</name>
    <dbReference type="NCBI Taxonomy" id="77065"/>
    <lineage>
        <taxon>Eukaryota</taxon>
        <taxon>Viridiplantae</taxon>
        <taxon>Streptophyta</taxon>
        <taxon>Embryophyta</taxon>
        <taxon>Tracheophyta</taxon>
        <taxon>Spermatophyta</taxon>
        <taxon>Magnoliopsida</taxon>
        <taxon>eudicotyledons</taxon>
        <taxon>Gunneridae</taxon>
        <taxon>Pentapetalae</taxon>
        <taxon>rosids</taxon>
        <taxon>fabids</taxon>
        <taxon>Malpighiales</taxon>
        <taxon>Salicaceae</taxon>
        <taxon>Saliceae</taxon>
        <taxon>Salix</taxon>
    </lineage>
</organism>
<sequence>MGLFRLLPKKNLFVKSRLSRLHLFLILKRKEVDEVSNDFSLSTPTRTIRSGRSGAPSCRGRERGRWRDWLP</sequence>
<name>A0A9Q0SWI8_SALPP</name>
<comment type="caution">
    <text evidence="2">The sequence shown here is derived from an EMBL/GenBank/DDBJ whole genome shotgun (WGS) entry which is preliminary data.</text>
</comment>
<feature type="region of interest" description="Disordered" evidence="1">
    <location>
        <begin position="46"/>
        <end position="71"/>
    </location>
</feature>
<accession>A0A9Q0SWI8</accession>
<evidence type="ECO:0000313" key="3">
    <source>
        <dbReference type="Proteomes" id="UP001151532"/>
    </source>
</evidence>
<reference evidence="2" key="1">
    <citation type="submission" date="2022-11" db="EMBL/GenBank/DDBJ databases">
        <authorList>
            <person name="Hyden B.L."/>
            <person name="Feng K."/>
            <person name="Yates T."/>
            <person name="Jawdy S."/>
            <person name="Smart L.B."/>
            <person name="Muchero W."/>
        </authorList>
    </citation>
    <scope>NUCLEOTIDE SEQUENCE</scope>
    <source>
        <tissue evidence="2">Shoot tip</tissue>
    </source>
</reference>
<reference evidence="2" key="2">
    <citation type="journal article" date="2023" name="Int. J. Mol. Sci.">
        <title>De Novo Assembly and Annotation of 11 Diverse Shrub Willow (Salix) Genomes Reveals Novel Gene Organization in Sex-Linked Regions.</title>
        <authorList>
            <person name="Hyden B."/>
            <person name="Feng K."/>
            <person name="Yates T.B."/>
            <person name="Jawdy S."/>
            <person name="Cereghino C."/>
            <person name="Smart L.B."/>
            <person name="Muchero W."/>
        </authorList>
    </citation>
    <scope>NUCLEOTIDE SEQUENCE</scope>
    <source>
        <tissue evidence="2">Shoot tip</tissue>
    </source>
</reference>
<dbReference type="AlphaFoldDB" id="A0A9Q0SWI8"/>
<proteinExistence type="predicted"/>
<gene>
    <name evidence="2" type="ORF">OIU79_013833</name>
</gene>